<dbReference type="SUPFAM" id="SSF48403">
    <property type="entry name" value="Ankyrin repeat"/>
    <property type="match status" value="1"/>
</dbReference>
<evidence type="ECO:0000313" key="5">
    <source>
        <dbReference type="Proteomes" id="UP001054902"/>
    </source>
</evidence>
<feature type="repeat" description="ANK" evidence="1">
    <location>
        <begin position="407"/>
        <end position="433"/>
    </location>
</feature>
<reference evidence="4 5" key="1">
    <citation type="journal article" date="2021" name="Sci. Rep.">
        <title>The genome of the diatom Chaetoceros tenuissimus carries an ancient integrated fragment of an extant virus.</title>
        <authorList>
            <person name="Hongo Y."/>
            <person name="Kimura K."/>
            <person name="Takaki Y."/>
            <person name="Yoshida Y."/>
            <person name="Baba S."/>
            <person name="Kobayashi G."/>
            <person name="Nagasaki K."/>
            <person name="Hano T."/>
            <person name="Tomaru Y."/>
        </authorList>
    </citation>
    <scope>NUCLEOTIDE SEQUENCE [LARGE SCALE GENOMIC DNA]</scope>
    <source>
        <strain evidence="4 5">NIES-3715</strain>
    </source>
</reference>
<dbReference type="AlphaFoldDB" id="A0AAD3CEQ1"/>
<dbReference type="EMBL" id="BLLK01000019">
    <property type="protein sequence ID" value="GFH44441.1"/>
    <property type="molecule type" value="Genomic_DNA"/>
</dbReference>
<protein>
    <submittedName>
        <fullName evidence="4">Uncharacterized protein</fullName>
    </submittedName>
</protein>
<dbReference type="SMART" id="SM00248">
    <property type="entry name" value="ANK"/>
    <property type="match status" value="4"/>
</dbReference>
<name>A0AAD3CEQ1_9STRA</name>
<comment type="caution">
    <text evidence="4">The sequence shown here is derived from an EMBL/GenBank/DDBJ whole genome shotgun (WGS) entry which is preliminary data.</text>
</comment>
<dbReference type="Proteomes" id="UP001054902">
    <property type="component" value="Unassembled WGS sequence"/>
</dbReference>
<dbReference type="Pfam" id="PF12796">
    <property type="entry name" value="Ank_2"/>
    <property type="match status" value="1"/>
</dbReference>
<dbReference type="InterPro" id="IPR036770">
    <property type="entry name" value="Ankyrin_rpt-contain_sf"/>
</dbReference>
<keyword evidence="1" id="KW-0040">ANK repeat</keyword>
<feature type="coiled-coil region" evidence="2">
    <location>
        <begin position="502"/>
        <end position="596"/>
    </location>
</feature>
<evidence type="ECO:0000313" key="4">
    <source>
        <dbReference type="EMBL" id="GFH44441.1"/>
    </source>
</evidence>
<dbReference type="InterPro" id="IPR002110">
    <property type="entry name" value="Ankyrin_rpt"/>
</dbReference>
<dbReference type="InterPro" id="IPR052457">
    <property type="entry name" value="Ankyrin-DD_containing_protein"/>
</dbReference>
<sequence length="705" mass="81017">MSTSEISKSNPNLFDLAKEGKYDEIHSLLGKYDEIDSVVEMILMKFTNGWSLFQDICSNPKVPLEFVLGVLQIVGTKMSDVSCRDSLEHLLKEDPALTERRCVNDKVRIIQVVMNELEGEEYFDLKAHLLAVAVVNGATKKVVKALLQSGGEDILYRKHTILATHCHTTKQTINVEIMKPEAEAKKPESENIRTLEATVLELALHTRQTYEVVKCILSTGKDLITSMSKRSLLQGAILEYNQPVAADIVHLLLYYGEQEIVMSRTSWNESLLEDMEIFHFLNYKKEFLHEETADAKKGKDVKQNVLGFDDMKRIMHLLLDAHGKYFVTRRYGSRGSILHFFDYYDHKSFTHVVNRIITLGGKHIFEIKNENADNFLHHLVASNKQVLSKNWNSLTNHNAVVIAKNKLGQTPLHIACKMNRVDCIDALLEAGDDDYIKMKDNDGNTALHLLPVIDASASSILEKLLAVGGKHLFSIKNKAKELPANQFASNYLDDYEKMLDEAVSWKQKLEHIQEHMQEREKEFAVDIKAHEKTHNQQKSHYKSLQNKFDKQKEYIAKLENEKQQDDIEFSEATRKMQQLEEENAKLKSVIAQQSASVKYIETTPSRKRPRNERDCNECDSTRPKSPFRKFTSNVTSMFQIQRKEENDSSDHEFQEKIGSNRPFAQISSLQSENKDLMIQLENEKTNHTKTLQRLKDARRALKNHL</sequence>
<dbReference type="Gene3D" id="1.25.40.20">
    <property type="entry name" value="Ankyrin repeat-containing domain"/>
    <property type="match status" value="1"/>
</dbReference>
<organism evidence="4 5">
    <name type="scientific">Chaetoceros tenuissimus</name>
    <dbReference type="NCBI Taxonomy" id="426638"/>
    <lineage>
        <taxon>Eukaryota</taxon>
        <taxon>Sar</taxon>
        <taxon>Stramenopiles</taxon>
        <taxon>Ochrophyta</taxon>
        <taxon>Bacillariophyta</taxon>
        <taxon>Coscinodiscophyceae</taxon>
        <taxon>Chaetocerotophycidae</taxon>
        <taxon>Chaetocerotales</taxon>
        <taxon>Chaetocerotaceae</taxon>
        <taxon>Chaetoceros</taxon>
    </lineage>
</organism>
<dbReference type="PANTHER" id="PTHR24125:SF5">
    <property type="entry name" value="ANKYRIN REPEAT PROTEIN"/>
    <property type="match status" value="1"/>
</dbReference>
<dbReference type="PROSITE" id="PS50088">
    <property type="entry name" value="ANK_REPEAT"/>
    <property type="match status" value="1"/>
</dbReference>
<evidence type="ECO:0000256" key="2">
    <source>
        <dbReference type="SAM" id="Coils"/>
    </source>
</evidence>
<keyword evidence="5" id="KW-1185">Reference proteome</keyword>
<feature type="region of interest" description="Disordered" evidence="3">
    <location>
        <begin position="603"/>
        <end position="624"/>
    </location>
</feature>
<evidence type="ECO:0000256" key="1">
    <source>
        <dbReference type="PROSITE-ProRule" id="PRU00023"/>
    </source>
</evidence>
<feature type="compositionally biased region" description="Basic and acidic residues" evidence="3">
    <location>
        <begin position="611"/>
        <end position="622"/>
    </location>
</feature>
<dbReference type="PANTHER" id="PTHR24125">
    <property type="entry name" value="ANKYRIN REPEAT AND DEATH DOMAIN-CONTAINING PROTEIN"/>
    <property type="match status" value="1"/>
</dbReference>
<feature type="coiled-coil region" evidence="2">
    <location>
        <begin position="666"/>
        <end position="700"/>
    </location>
</feature>
<keyword evidence="2" id="KW-0175">Coiled coil</keyword>
<gene>
    <name evidence="4" type="ORF">CTEN210_00915</name>
</gene>
<evidence type="ECO:0000256" key="3">
    <source>
        <dbReference type="SAM" id="MobiDB-lite"/>
    </source>
</evidence>
<proteinExistence type="predicted"/>
<dbReference type="PROSITE" id="PS50297">
    <property type="entry name" value="ANK_REP_REGION"/>
    <property type="match status" value="1"/>
</dbReference>
<accession>A0AAD3CEQ1</accession>